<keyword evidence="6" id="KW-1185">Reference proteome</keyword>
<dbReference type="InterPro" id="IPR052416">
    <property type="entry name" value="GTF3C_component"/>
</dbReference>
<evidence type="ECO:0000313" key="6">
    <source>
        <dbReference type="Proteomes" id="UP000838756"/>
    </source>
</evidence>
<sequence>MSTKKSTKQKNGTHNFKHTPKNENAEIQKNDVLVLPPDLLQQLGINLENIQAPQDSSLVKNAGTCSKLKQILKNSEASELHPGVKYIHNEDKDRSILETANLMRASVLLSPTFHLLKPYINLDTESNPETCIDEFVAECADNIPYEDFYNKDELNADDRMKCVGIQINDTKEDTSRDKIQSIKPISKDIDSTVHVLEKGLKNYNFVPQENLKESESKINIQTPEELFQSNKILNKKEAFDKNDMVTETTDVIITMNKETTNNYESTSNIEHQYYIEKNHPGEDIFPKNINQLKENVGEEKCNSNANCFQEECDDNIDETHNASKISNVDNNKEAQVCDNTLNNHSQFENVESSSSLDKELQLKELIVEPKFCKDMNLQANSEIHTSGNGNLYLPGISECKNNIEHTPNIAMSDEGHNSIDSYDKLFNTQQTEYKKYNLDKSQITYESNPDSCNCATKKTCMCHVDNIDTTSSESKVPLGKVKEIAFYLSQICYTGLNRQNSMTKNFNTTGNSKLCIQGVEKPGGTMEKVHLNRNIRTYSRNKNPKFSNVISSLISNSEHKIVNSDIDYKLNDINICSAGTNKHNFCLCGDFGTFINVDNSYEHIHFWKRKDAQCSVETLLSIYEENILKDKYKEDNISFHEIEDIEEAKQLDIPDDSAMGICCWNYTANIRAKGHQELNKLKSLKLQNIKTASNKGKRKRPDKMSESESDCQTPNAKKAAVLVKCGVCNCYILKNEWDNHISEEHCFIAWREDQKIDFKNKDLLVKLNERLHSTDKLICTFCERELYDVSKFIKHVSKCKERKFAGKSTNITEHSEICIEVSTLPVEFEQNYEVPVQHNKSKEQIIKEQRHKKIKFNIEEQIAAPGQSMLQVNIDENQALERQVLQRKKQNPVLKMPVLQVETDVKQVSQGSVLKVEISEKEAPEEYVLQVETGEEHAPEVSVTQVKMGDKNVTCRVCNELVSDSLWVEHISQKHNYIAWKDNEPPLDCEDEDEIRDYLNCIIKVIGELICKECGLKRKFAKSYLKHIKNCQNTSDDQVHAKKKSTPVVVKTEKLDSVKTKKVKAEKNKKVDTVYTIEVNTENIKKEKAEEKRKPEIDNRIVTCGVCKLELTNANWIEHILKEHDYLAWQDGHPEIDVNNAQQVYDHLFNISKQNDGLICNKCGLHRKYVKSYLKHIETCEGAVDLENKEEIQCYLYLVSKKYNGLICNKCGLNRKYVKAYLSHLESCNSELLDSAVIVDGPANKDLYECGVCSEKVHPSDWNTHAMKLHYNLAWIVGNFPVDTKNSSVVEKHLKEYKQEVGQLKCNECGTTRVSPMGFYAHIIQCGKSEEEIDKYKIYCELCDSKYLFIYKRQHAVMHKEQEYKEIKLKEQTQENMCMVVPKTEQTEQLSDKRRAAERARQFIEKSETFVYNCSNCGYGTDEQAESDDHICGKINYKEYVDSEDSAVIGSSDDESVESAVDSNLSDEEIRPEHARRKWRGDSSSAAAKVPRIPFSVRYAKSYLKQSADDYRKTFLTNETLYPQWRSCSMELVADDQIDSYLPPLKESCKVIIGRSDPMTYKQFEAKQQKGYSIFVGGCIQCISWAPPHKDDISDDYGHFMAVVCHNDVDLPRLDYEKTYEYSGLVQIWDFGDLSSMKPKFALGIAHNYGTIWAIDWCPSGARDVLSSSASEDESESGSDTFLRLGLLAVACSNGSAYIFSVPYPSSVKASDKNIYKFTPVAELRLSRGKQTVFQATSISWSLQKDHATVVVGYSSGTVAFFNLECNSPLLMETEGEVNILYPFKDERPHSSSITDVKTFPSSVGAGLVSSVSPTGSQAVQQRGAVRLHKHISANSGVFAPHWPALMLSGNEIIVNQSVNELDFWGLGRRTGVVQKCCGCLHCGHMATFVPPVMKILTTHPAYIDFQKAPLAVFQMRPLSDRKRPKQKDDMLEVKLEPLTYHDAVKSYALDFKLMKDLDKHSFKEINRPRMQYPERFPLSDVSSMAFYPSPNHHRKLAVATHAGVIFIITDDNCL</sequence>
<dbReference type="GO" id="GO:0000127">
    <property type="term" value="C:transcription factor TFIIIC complex"/>
    <property type="evidence" value="ECO:0007669"/>
    <property type="project" value="TreeGrafter"/>
</dbReference>
<evidence type="ECO:0000256" key="1">
    <source>
        <dbReference type="ARBA" id="ARBA00004123"/>
    </source>
</evidence>
<evidence type="ECO:0000256" key="2">
    <source>
        <dbReference type="ARBA" id="ARBA00023163"/>
    </source>
</evidence>
<keyword evidence="2" id="KW-0804">Transcription</keyword>
<keyword evidence="3" id="KW-0539">Nucleus</keyword>
<name>A0A8S4RN99_9NEOP</name>
<organism evidence="5 6">
    <name type="scientific">Pararge aegeria aegeria</name>
    <dbReference type="NCBI Taxonomy" id="348720"/>
    <lineage>
        <taxon>Eukaryota</taxon>
        <taxon>Metazoa</taxon>
        <taxon>Ecdysozoa</taxon>
        <taxon>Arthropoda</taxon>
        <taxon>Hexapoda</taxon>
        <taxon>Insecta</taxon>
        <taxon>Pterygota</taxon>
        <taxon>Neoptera</taxon>
        <taxon>Endopterygota</taxon>
        <taxon>Lepidoptera</taxon>
        <taxon>Glossata</taxon>
        <taxon>Ditrysia</taxon>
        <taxon>Papilionoidea</taxon>
        <taxon>Nymphalidae</taxon>
        <taxon>Satyrinae</taxon>
        <taxon>Satyrini</taxon>
        <taxon>Parargina</taxon>
        <taxon>Pararge</taxon>
    </lineage>
</organism>
<dbReference type="PANTHER" id="PTHR15052:SF2">
    <property type="entry name" value="GENERAL TRANSCRIPTION FACTOR 3C POLYPEPTIDE 2"/>
    <property type="match status" value="1"/>
</dbReference>
<comment type="caution">
    <text evidence="5">The sequence shown here is derived from an EMBL/GenBank/DDBJ whole genome shotgun (WGS) entry which is preliminary data.</text>
</comment>
<feature type="region of interest" description="Disordered" evidence="4">
    <location>
        <begin position="692"/>
        <end position="711"/>
    </location>
</feature>
<evidence type="ECO:0000313" key="5">
    <source>
        <dbReference type="EMBL" id="CAH2238112.1"/>
    </source>
</evidence>
<dbReference type="EMBL" id="CAKXAJ010025321">
    <property type="protein sequence ID" value="CAH2238112.1"/>
    <property type="molecule type" value="Genomic_DNA"/>
</dbReference>
<feature type="region of interest" description="Disordered" evidence="4">
    <location>
        <begin position="1"/>
        <end position="27"/>
    </location>
</feature>
<dbReference type="GO" id="GO:0005634">
    <property type="term" value="C:nucleus"/>
    <property type="evidence" value="ECO:0007669"/>
    <property type="project" value="UniProtKB-SubCell"/>
</dbReference>
<feature type="region of interest" description="Disordered" evidence="4">
    <location>
        <begin position="1448"/>
        <end position="1469"/>
    </location>
</feature>
<dbReference type="InterPro" id="IPR036322">
    <property type="entry name" value="WD40_repeat_dom_sf"/>
</dbReference>
<dbReference type="PANTHER" id="PTHR15052">
    <property type="entry name" value="RNA POLYMERASE III TRANSCRIPTION INITIATION FACTOR COMPLEX SUBUNIT"/>
    <property type="match status" value="1"/>
</dbReference>
<comment type="subcellular location">
    <subcellularLocation>
        <location evidence="1">Nucleus</location>
    </subcellularLocation>
</comment>
<dbReference type="Gene3D" id="2.130.10.10">
    <property type="entry name" value="YVTN repeat-like/Quinoprotein amine dehydrogenase"/>
    <property type="match status" value="1"/>
</dbReference>
<reference evidence="5" key="1">
    <citation type="submission" date="2022-03" db="EMBL/GenBank/DDBJ databases">
        <authorList>
            <person name="Lindestad O."/>
        </authorList>
    </citation>
    <scope>NUCLEOTIDE SEQUENCE</scope>
</reference>
<dbReference type="Proteomes" id="UP000838756">
    <property type="component" value="Unassembled WGS sequence"/>
</dbReference>
<dbReference type="InterPro" id="IPR015943">
    <property type="entry name" value="WD40/YVTN_repeat-like_dom_sf"/>
</dbReference>
<dbReference type="SUPFAM" id="SSF50978">
    <property type="entry name" value="WD40 repeat-like"/>
    <property type="match status" value="1"/>
</dbReference>
<dbReference type="GO" id="GO:0006383">
    <property type="term" value="P:transcription by RNA polymerase III"/>
    <property type="evidence" value="ECO:0007669"/>
    <property type="project" value="TreeGrafter"/>
</dbReference>
<accession>A0A8S4RN99</accession>
<dbReference type="OrthoDB" id="4703at2759"/>
<proteinExistence type="predicted"/>
<protein>
    <submittedName>
        <fullName evidence="5">Jg18491 protein</fullName>
    </submittedName>
</protein>
<evidence type="ECO:0000256" key="4">
    <source>
        <dbReference type="SAM" id="MobiDB-lite"/>
    </source>
</evidence>
<evidence type="ECO:0000256" key="3">
    <source>
        <dbReference type="ARBA" id="ARBA00023242"/>
    </source>
</evidence>
<gene>
    <name evidence="5" type="primary">jg18491</name>
    <name evidence="5" type="ORF">PAEG_LOCUS15261</name>
</gene>